<feature type="region of interest" description="Disordered" evidence="25">
    <location>
        <begin position="717"/>
        <end position="737"/>
    </location>
</feature>
<comment type="similarity">
    <text evidence="2">Belongs to the fatty acyl-CoA reductase family.</text>
</comment>
<evidence type="ECO:0000256" key="4">
    <source>
        <dbReference type="ARBA" id="ARBA00022443"/>
    </source>
</evidence>
<dbReference type="GO" id="GO:0008610">
    <property type="term" value="P:lipid biosynthetic process"/>
    <property type="evidence" value="ECO:0007669"/>
    <property type="project" value="UniProtKB-ARBA"/>
</dbReference>
<evidence type="ECO:0000256" key="1">
    <source>
        <dbReference type="ARBA" id="ARBA00004549"/>
    </source>
</evidence>
<feature type="compositionally biased region" description="Basic and acidic residues" evidence="25">
    <location>
        <begin position="1372"/>
        <end position="1382"/>
    </location>
</feature>
<feature type="compositionally biased region" description="Basic and acidic residues" evidence="25">
    <location>
        <begin position="920"/>
        <end position="930"/>
    </location>
</feature>
<dbReference type="GO" id="GO:0005778">
    <property type="term" value="C:peroxisomal membrane"/>
    <property type="evidence" value="ECO:0007669"/>
    <property type="project" value="UniProtKB-SubCell"/>
</dbReference>
<dbReference type="InterPro" id="IPR047270">
    <property type="entry name" value="PH_ephexin"/>
</dbReference>
<dbReference type="CDD" id="cd00160">
    <property type="entry name" value="RhoGEF"/>
    <property type="match status" value="1"/>
</dbReference>
<feature type="compositionally biased region" description="Basic and acidic residues" evidence="25">
    <location>
        <begin position="945"/>
        <end position="962"/>
    </location>
</feature>
<keyword evidence="29" id="KW-1185">Reference proteome</keyword>
<evidence type="ECO:0000256" key="20">
    <source>
        <dbReference type="ARBA" id="ARBA00049089"/>
    </source>
</evidence>
<dbReference type="InterPro" id="IPR011993">
    <property type="entry name" value="PH-like_dom_sf"/>
</dbReference>
<dbReference type="PANTHER" id="PTHR12845">
    <property type="entry name" value="GUANINE NUCLEOTIDE EXCHANGE FACTOR"/>
    <property type="match status" value="1"/>
</dbReference>
<evidence type="ECO:0000256" key="7">
    <source>
        <dbReference type="ARBA" id="ARBA00022692"/>
    </source>
</evidence>
<evidence type="ECO:0000256" key="22">
    <source>
        <dbReference type="ARBA" id="ARBA00049928"/>
    </source>
</evidence>
<dbReference type="SMART" id="SM00233">
    <property type="entry name" value="PH"/>
    <property type="match status" value="1"/>
</dbReference>
<dbReference type="CDD" id="cd05236">
    <property type="entry name" value="FAR-N_SDR_e"/>
    <property type="match status" value="1"/>
</dbReference>
<feature type="compositionally biased region" description="Basic and acidic residues" evidence="25">
    <location>
        <begin position="980"/>
        <end position="1013"/>
    </location>
</feature>
<dbReference type="OrthoDB" id="27593at2759"/>
<dbReference type="SMART" id="SM00326">
    <property type="entry name" value="SH3"/>
    <property type="match status" value="1"/>
</dbReference>
<dbReference type="Gene3D" id="1.20.900.10">
    <property type="entry name" value="Dbl homology (DH) domain"/>
    <property type="match status" value="1"/>
</dbReference>
<evidence type="ECO:0000256" key="12">
    <source>
        <dbReference type="ARBA" id="ARBA00023136"/>
    </source>
</evidence>
<keyword evidence="5" id="KW-0444">Lipid biosynthesis</keyword>
<feature type="compositionally biased region" description="Low complexity" evidence="25">
    <location>
        <begin position="1516"/>
        <end position="1529"/>
    </location>
</feature>
<comment type="function">
    <text evidence="15">Catalyzes the reduction of saturated and unsaturated C16 or C18 fatty acyl-CoA to fatty alcohols. It plays an essential role in the production of ether lipids/plasmalogens which synthesis requires fatty alcohols. In parallel, it is also required for wax monoesters production since fatty alcohols also constitute a substrate for their synthesis.</text>
</comment>
<feature type="region of interest" description="Disordered" evidence="25">
    <location>
        <begin position="1585"/>
        <end position="1624"/>
    </location>
</feature>
<keyword evidence="8" id="KW-0521">NADP</keyword>
<dbReference type="GO" id="GO:0005634">
    <property type="term" value="C:nucleus"/>
    <property type="evidence" value="ECO:0007669"/>
    <property type="project" value="TreeGrafter"/>
</dbReference>
<comment type="catalytic activity">
    <reaction evidence="17">
        <text>(9Z)-octadecenoyl-CoA + 2 NADPH + 2 H(+) = (9Z)-octadecen-1-ol + 2 NADP(+) + CoA</text>
        <dbReference type="Rhea" id="RHEA:36323"/>
        <dbReference type="ChEBI" id="CHEBI:15378"/>
        <dbReference type="ChEBI" id="CHEBI:57287"/>
        <dbReference type="ChEBI" id="CHEBI:57387"/>
        <dbReference type="ChEBI" id="CHEBI:57783"/>
        <dbReference type="ChEBI" id="CHEBI:58349"/>
        <dbReference type="ChEBI" id="CHEBI:73504"/>
    </reaction>
    <physiologicalReaction direction="left-to-right" evidence="17">
        <dbReference type="Rhea" id="RHEA:36324"/>
    </physiologicalReaction>
</comment>
<comment type="catalytic activity">
    <reaction evidence="23">
        <text>eicosanoyl-CoA + 2 NADPH + 2 H(+) = eicosan-1-ol + 2 NADP(+) + CoA</text>
        <dbReference type="Rhea" id="RHEA:81727"/>
        <dbReference type="ChEBI" id="CHEBI:15378"/>
        <dbReference type="ChEBI" id="CHEBI:57287"/>
        <dbReference type="ChEBI" id="CHEBI:57380"/>
        <dbReference type="ChEBI" id="CHEBI:57783"/>
        <dbReference type="ChEBI" id="CHEBI:58349"/>
        <dbReference type="ChEBI" id="CHEBI:75627"/>
    </reaction>
    <physiologicalReaction direction="left-to-right" evidence="23">
        <dbReference type="Rhea" id="RHEA:81728"/>
    </physiologicalReaction>
</comment>
<dbReference type="InterPro" id="IPR036291">
    <property type="entry name" value="NAD(P)-bd_dom_sf"/>
</dbReference>
<evidence type="ECO:0000256" key="5">
    <source>
        <dbReference type="ARBA" id="ARBA00022516"/>
    </source>
</evidence>
<dbReference type="InterPro" id="IPR001331">
    <property type="entry name" value="GDS_CDC24_CS"/>
</dbReference>
<evidence type="ECO:0000256" key="13">
    <source>
        <dbReference type="ARBA" id="ARBA00023140"/>
    </source>
</evidence>
<keyword evidence="4 24" id="KW-0728">SH3 domain</keyword>
<keyword evidence="12" id="KW-0472">Membrane</keyword>
<evidence type="ECO:0000259" key="26">
    <source>
        <dbReference type="PROSITE" id="PS50002"/>
    </source>
</evidence>
<dbReference type="Gene3D" id="2.30.29.30">
    <property type="entry name" value="Pleckstrin-homology domain (PH domain)/Phosphotyrosine-binding domain (PTB)"/>
    <property type="match status" value="1"/>
</dbReference>
<protein>
    <recommendedName>
        <fullName evidence="14">Fatty acyl-CoA reductase 1</fullName>
        <ecNumber evidence="3">1.2.1.84</ecNumber>
    </recommendedName>
</protein>
<feature type="region of interest" description="Disordered" evidence="25">
    <location>
        <begin position="1427"/>
        <end position="1564"/>
    </location>
</feature>
<comment type="catalytic activity">
    <reaction evidence="18">
        <text>octadecanoyl-CoA + 2 NADPH + 2 H(+) = octadecan-1-ol + 2 NADP(+) + CoA</text>
        <dbReference type="Rhea" id="RHEA:36319"/>
        <dbReference type="ChEBI" id="CHEBI:15378"/>
        <dbReference type="ChEBI" id="CHEBI:32154"/>
        <dbReference type="ChEBI" id="CHEBI:57287"/>
        <dbReference type="ChEBI" id="CHEBI:57394"/>
        <dbReference type="ChEBI" id="CHEBI:57783"/>
        <dbReference type="ChEBI" id="CHEBI:58349"/>
        <dbReference type="EC" id="1.2.1.84"/>
    </reaction>
    <physiologicalReaction direction="left-to-right" evidence="18">
        <dbReference type="Rhea" id="RHEA:36320"/>
    </physiologicalReaction>
</comment>
<evidence type="ECO:0000256" key="2">
    <source>
        <dbReference type="ARBA" id="ARBA00005928"/>
    </source>
</evidence>
<dbReference type="Pfam" id="PF07653">
    <property type="entry name" value="SH3_2"/>
    <property type="match status" value="1"/>
</dbReference>
<feature type="compositionally biased region" description="Polar residues" evidence="25">
    <location>
        <begin position="1341"/>
        <end position="1367"/>
    </location>
</feature>
<evidence type="ECO:0000256" key="3">
    <source>
        <dbReference type="ARBA" id="ARBA00012868"/>
    </source>
</evidence>
<dbReference type="InterPro" id="IPR001452">
    <property type="entry name" value="SH3_domain"/>
</dbReference>
<dbReference type="InterPro" id="IPR036028">
    <property type="entry name" value="SH3-like_dom_sf"/>
</dbReference>
<dbReference type="InterPro" id="IPR013120">
    <property type="entry name" value="FAR_NAD-bd"/>
</dbReference>
<dbReference type="FunFam" id="1.20.900.10:FF:000007">
    <property type="entry name" value="rho guanine nucleotide exchange factor 19"/>
    <property type="match status" value="1"/>
</dbReference>
<name>A0A3M0JQA3_HIRRU</name>
<comment type="catalytic activity">
    <reaction evidence="20">
        <text>a long-chain fatty acyl-CoA + 2 NADPH + 2 H(+) = a long-chain primary fatty alcohol + 2 NADP(+) + CoA</text>
        <dbReference type="Rhea" id="RHEA:52716"/>
        <dbReference type="ChEBI" id="CHEBI:15378"/>
        <dbReference type="ChEBI" id="CHEBI:57287"/>
        <dbReference type="ChEBI" id="CHEBI:57783"/>
        <dbReference type="ChEBI" id="CHEBI:58349"/>
        <dbReference type="ChEBI" id="CHEBI:77396"/>
        <dbReference type="ChEBI" id="CHEBI:83139"/>
        <dbReference type="EC" id="1.2.1.84"/>
    </reaction>
    <physiologicalReaction direction="left-to-right" evidence="20">
        <dbReference type="Rhea" id="RHEA:52717"/>
    </physiologicalReaction>
</comment>
<dbReference type="Pfam" id="PF07993">
    <property type="entry name" value="NAD_binding_4"/>
    <property type="match status" value="1"/>
</dbReference>
<feature type="region of interest" description="Disordered" evidence="25">
    <location>
        <begin position="1674"/>
        <end position="1724"/>
    </location>
</feature>
<evidence type="ECO:0000256" key="16">
    <source>
        <dbReference type="ARBA" id="ARBA00047362"/>
    </source>
</evidence>
<dbReference type="InterPro" id="IPR035899">
    <property type="entry name" value="DBL_dom_sf"/>
</dbReference>
<dbReference type="PROSITE" id="PS00741">
    <property type="entry name" value="DH_1"/>
    <property type="match status" value="1"/>
</dbReference>
<feature type="region of interest" description="Disordered" evidence="25">
    <location>
        <begin position="588"/>
        <end position="685"/>
    </location>
</feature>
<keyword evidence="11" id="KW-0443">Lipid metabolism</keyword>
<reference evidence="28 29" key="1">
    <citation type="submission" date="2018-07" db="EMBL/GenBank/DDBJ databases">
        <title>A high quality draft genome assembly of the barn swallow (H. rustica rustica).</title>
        <authorList>
            <person name="Formenti G."/>
            <person name="Chiara M."/>
            <person name="Poveda L."/>
            <person name="Francoijs K.-J."/>
            <person name="Bonisoli-Alquati A."/>
            <person name="Canova L."/>
            <person name="Gianfranceschi L."/>
            <person name="Horner D.S."/>
            <person name="Saino N."/>
        </authorList>
    </citation>
    <scope>NUCLEOTIDE SEQUENCE [LARGE SCALE GENOMIC DNA]</scope>
    <source>
        <strain evidence="28">Chelidonia</strain>
        <tissue evidence="28">Blood</tissue>
    </source>
</reference>
<feature type="domain" description="DH" evidence="27">
    <location>
        <begin position="1899"/>
        <end position="2083"/>
    </location>
</feature>
<feature type="compositionally biased region" description="Low complexity" evidence="25">
    <location>
        <begin position="1428"/>
        <end position="1442"/>
    </location>
</feature>
<feature type="compositionally biased region" description="Polar residues" evidence="25">
    <location>
        <begin position="1307"/>
        <end position="1321"/>
    </location>
</feature>
<evidence type="ECO:0000313" key="29">
    <source>
        <dbReference type="Proteomes" id="UP000269221"/>
    </source>
</evidence>
<comment type="caution">
    <text evidence="28">The sequence shown here is derived from an EMBL/GenBank/DDBJ whole genome shotgun (WGS) entry which is preliminary data.</text>
</comment>
<dbReference type="InterPro" id="IPR047271">
    <property type="entry name" value="Ephexin-like"/>
</dbReference>
<evidence type="ECO:0000259" key="27">
    <source>
        <dbReference type="PROSITE" id="PS50010"/>
    </source>
</evidence>
<evidence type="ECO:0000256" key="25">
    <source>
        <dbReference type="SAM" id="MobiDB-lite"/>
    </source>
</evidence>
<comment type="catalytic activity">
    <reaction evidence="19">
        <text>hexadecanoyl-CoA + 2 NADPH + 2 H(+) = hexadecan-1-ol + 2 NADP(+) + CoA</text>
        <dbReference type="Rhea" id="RHEA:36315"/>
        <dbReference type="ChEBI" id="CHEBI:15378"/>
        <dbReference type="ChEBI" id="CHEBI:16125"/>
        <dbReference type="ChEBI" id="CHEBI:57287"/>
        <dbReference type="ChEBI" id="CHEBI:57379"/>
        <dbReference type="ChEBI" id="CHEBI:57783"/>
        <dbReference type="ChEBI" id="CHEBI:58349"/>
        <dbReference type="EC" id="1.2.1.84"/>
    </reaction>
    <physiologicalReaction direction="left-to-right" evidence="19">
        <dbReference type="Rhea" id="RHEA:36316"/>
    </physiologicalReaction>
</comment>
<dbReference type="SUPFAM" id="SSF50044">
    <property type="entry name" value="SH3-domain"/>
    <property type="match status" value="1"/>
</dbReference>
<evidence type="ECO:0000256" key="14">
    <source>
        <dbReference type="ARBA" id="ARBA00039917"/>
    </source>
</evidence>
<feature type="region of interest" description="Disordered" evidence="25">
    <location>
        <begin position="813"/>
        <end position="1013"/>
    </location>
</feature>
<dbReference type="SUPFAM" id="SSF50729">
    <property type="entry name" value="PH domain-like"/>
    <property type="match status" value="1"/>
</dbReference>
<dbReference type="InterPro" id="IPR001849">
    <property type="entry name" value="PH_domain"/>
</dbReference>
<feature type="region of interest" description="Disordered" evidence="25">
    <location>
        <begin position="1084"/>
        <end position="1107"/>
    </location>
</feature>
<comment type="catalytic activity">
    <reaction evidence="22">
        <text>16-methylheptadecanoyl-CoA + 2 NADPH + 2 H(+) = 16-methylheptadecan-1-ol + 2 NADP(+) + CoA</text>
        <dbReference type="Rhea" id="RHEA:81763"/>
        <dbReference type="ChEBI" id="CHEBI:15378"/>
        <dbReference type="ChEBI" id="CHEBI:57287"/>
        <dbReference type="ChEBI" id="CHEBI:57783"/>
        <dbReference type="ChEBI" id="CHEBI:58349"/>
        <dbReference type="ChEBI" id="CHEBI:84911"/>
        <dbReference type="ChEBI" id="CHEBI:231998"/>
    </reaction>
    <physiologicalReaction direction="left-to-right" evidence="22">
        <dbReference type="Rhea" id="RHEA:81764"/>
    </physiologicalReaction>
</comment>
<dbReference type="Pfam" id="PF03015">
    <property type="entry name" value="Sterile"/>
    <property type="match status" value="1"/>
</dbReference>
<dbReference type="EC" id="1.2.1.84" evidence="3"/>
<evidence type="ECO:0000256" key="21">
    <source>
        <dbReference type="ARBA" id="ARBA00049865"/>
    </source>
</evidence>
<evidence type="ECO:0000313" key="28">
    <source>
        <dbReference type="EMBL" id="RMC02915.1"/>
    </source>
</evidence>
<dbReference type="GO" id="GO:0102965">
    <property type="term" value="F:alcohol-forming long-chain fatty acyl-CoA reductase activity"/>
    <property type="evidence" value="ECO:0007669"/>
    <property type="project" value="UniProtKB-EC"/>
</dbReference>
<proteinExistence type="inferred from homology"/>
<evidence type="ECO:0000256" key="24">
    <source>
        <dbReference type="PROSITE-ProRule" id="PRU00192"/>
    </source>
</evidence>
<sequence>MMIRGMEQLCCEEGLGELGWFSLEKGRLCGDLKAAFQYLLQERTEQESTMSSVSAYYNGKTVLITGATGFMGKVLVEKLLRSSPEVKAVYILVRPKAGQSMQERVANMLKCKVFDRVREDCPNFHEKIKPINAELTQPKLAISAEDEEELLTRVNVVFHCAATVRFDEPLKHALQLNVMGTQRLLELARQMRNLEAFIHISTAYANCVRKCIEEIIYPPPAEPQKLFDLVEWLDESIIQDITPKLLGEWPNTYTYTKALSEYLIQQEKGNLNVAIIRPSIVGASWHEPFPGWIDNFNGTSGIFIAAGKGILRTVIANNEAVADMIPVDVAINLTLAAGWYTAVHRPKNLLVYNCTTGGINPFFWGEMGQYVMSTFKRNPLEQAFRTPNAHMTSSYLINQYWITVSHKAPAILYDLYMRLTGRKPRMMKVINRLHKSMTLLQYFSTQSWNWSSDNMNMLMSHLNTEDKKLYNFDVRQLHWSEYIESYCIGAKKYLLNEDMAGIPAAKQHLRKLRNIRYAFNTTLLVIIWRIFIARSQMARNIWYFVRPPRYFDNGYNIAVRWSQQWSPYFPVSIAPGGVMLQDIQDVSLMESEETSEGGTTPPGASCITGEAWDSSAVEGEHHATHTAAEMSTGPSNSAKEAELSTPKDCLAAPGKAAEMLGRPSNSMQKVPAGLEQGRGDTEPQKGLSELEGEMRLEEGGLDYSLKCRQLELIDLESNQDPSSHSRAQDEPAPGSPILQAVNFSTEFPQCQAELAFHGSDPQAQQMKSPLAVATSSQREIPKCFLVCKTVSEGHYKAEPFLDNISKDSLQELDAGAEQEQSAKKLAPAPGEQPTSEGAAEDTATPYTSEDVQKSLKAPQGLEENTESSSSHQLSSTLTCDSQLSSLQAEGNTSADETGNTSMVKDQGMVPKENSSSSKCLHLEDDHRKTEGGPPPSAESAFQEKSTSKRPEEVNASQHKEPAWEGAASELQQEEEEEECKEQNLPEEGKPLELKDQKNKEPNEQEQLQKEELRLGEELQLEALSSAFGSEIPSVPRHNVDVCGLEYASLSRQTGSAFPPGEPVSVDQHPDEDVLLKAHVTEAGSGCQPPAVNPLSSNNLNPEGETSHVCHVSDQAEDLEDSGSFSIGGQDIVEAHWDDKTRLGREIEHTGGHGKAVQRLDKRDASLCGGVTAPFSAESPEALVPAPPSSGASNLEPPDPIVLHPITGKAELWDFIPASHSELTSAASVSVPEQEGPRIAPVTPEHCPGTSLNELPDSAGKPPSQAAPARGWDPTVAETAVGRTDAGETKTSHGVVTSEEGFHEDLSDPSSFPITYPSSLPLQGSFPGDRRSVGSIAGPLEASQTPERTSTPLSHPETIQQSSPQKSAIIQGKETEANVDHESQVPLFDEPDCSLYQKEPGSRISNVLSTLSWPSEDDTVLAVNQQGQPLSPLSHSSLPLVSEPDAKQLPHPPSHVQRPSQAQAPALHANHLVPPPAPEGYRPLAPGPHSMSPLSCGMDDGKLGAIHPAPSHPLRTATSVSDSNSMASASDGESLAERDDLVPVTGEWDLGDSGPHDTETSDDSGVSLLTKSFSALGNEMLVGCSDTSPETADPHMDIESGKSSPDHHSWPSLEGLITSSDSKSRDSSQLLPMLAFTNPIHFLRLSPPSPPTTRTTWQDEELRWEQPAGSFGLETKNIQAPLAGTEKTEGERRVRQRLEGGERQPKEETAKHAPLEKSSSWPDKKKVGVAVQEPAANQENPIKSRVKTKDWHRQGLKRMSVPPDILQQVSSVPSEEEAHKAHREPPISSETVIMREKKPADTTENFKRRHSKLINSSRLLYQEYSDVVLNKAIQSQKRVDYPEDIESSFPSSPRLRRKVLSPQDSYLQRLSVSSNASLWQDIPMIRGSRILLNMSREEQRLQEAKFELIISEASYLRSLNVAVDHFQRSAELQAMLTNQERQWLFSRLSDVRDVSASFLFDLEEKFEEDMFTFHVCDVALKHAPDFRRVYLPYVTNQTYQEQTFQRLLNGNAGFQQVLERLESDPVCQRLSLKSFLILPFQRITRLKLLLQNILKRTRPGSEEEVQATQAYDALEKLIKDCNENVQRMKSTEELIYLSQKIEFECKIFPLISQSRRLVKCGELTALDFNNLSPKWKVTTRPIYLHLFNDCLLLSRPKEGGRFVVFDHAAFSYVRGEKCEMKLHGANKNLFRLFLLRNYQGKRVEFLFRTETHSEKLRWISALAPPRGEPDLLECPDAPQVQCIKTYKARENDELALEKADIIMVMQYSNDGWIEGVKLSDRERGWFPSEHVENISSKHVRQKNLKEEQRVKNAKQQVFCKK</sequence>
<feature type="compositionally biased region" description="Low complexity" evidence="25">
    <location>
        <begin position="867"/>
        <end position="878"/>
    </location>
</feature>
<dbReference type="CDD" id="cd11940">
    <property type="entry name" value="SH3_ARHGEF5_19"/>
    <property type="match status" value="1"/>
</dbReference>
<evidence type="ECO:0000256" key="10">
    <source>
        <dbReference type="ARBA" id="ARBA00023002"/>
    </source>
</evidence>
<dbReference type="CDD" id="cd09071">
    <property type="entry name" value="FAR_C"/>
    <property type="match status" value="1"/>
</dbReference>
<comment type="subcellular location">
    <subcellularLocation>
        <location evidence="1">Peroxisome membrane</location>
        <topology evidence="1">Single-pass membrane protein</topology>
    </subcellularLocation>
</comment>
<organism evidence="28 29">
    <name type="scientific">Hirundo rustica rustica</name>
    <dbReference type="NCBI Taxonomy" id="333673"/>
    <lineage>
        <taxon>Eukaryota</taxon>
        <taxon>Metazoa</taxon>
        <taxon>Chordata</taxon>
        <taxon>Craniata</taxon>
        <taxon>Vertebrata</taxon>
        <taxon>Euteleostomi</taxon>
        <taxon>Archelosauria</taxon>
        <taxon>Archosauria</taxon>
        <taxon>Dinosauria</taxon>
        <taxon>Saurischia</taxon>
        <taxon>Theropoda</taxon>
        <taxon>Coelurosauria</taxon>
        <taxon>Aves</taxon>
        <taxon>Neognathae</taxon>
        <taxon>Neoaves</taxon>
        <taxon>Telluraves</taxon>
        <taxon>Australaves</taxon>
        <taxon>Passeriformes</taxon>
        <taxon>Sylvioidea</taxon>
        <taxon>Hirundinidae</taxon>
        <taxon>Hirundo</taxon>
    </lineage>
</organism>
<evidence type="ECO:0000256" key="9">
    <source>
        <dbReference type="ARBA" id="ARBA00022989"/>
    </source>
</evidence>
<dbReference type="SUPFAM" id="SSF48065">
    <property type="entry name" value="DBL homology domain (DH-domain)"/>
    <property type="match status" value="1"/>
</dbReference>
<evidence type="ECO:0000256" key="8">
    <source>
        <dbReference type="ARBA" id="ARBA00022857"/>
    </source>
</evidence>
<dbReference type="PROSITE" id="PS50002">
    <property type="entry name" value="SH3"/>
    <property type="match status" value="1"/>
</dbReference>
<dbReference type="Proteomes" id="UP000269221">
    <property type="component" value="Unassembled WGS sequence"/>
</dbReference>
<evidence type="ECO:0000256" key="18">
    <source>
        <dbReference type="ARBA" id="ARBA00047991"/>
    </source>
</evidence>
<feature type="compositionally biased region" description="Basic and acidic residues" evidence="25">
    <location>
        <begin position="1685"/>
        <end position="1714"/>
    </location>
</feature>
<keyword evidence="9" id="KW-1133">Transmembrane helix</keyword>
<feature type="region of interest" description="Disordered" evidence="25">
    <location>
        <begin position="1244"/>
        <end position="1395"/>
    </location>
</feature>
<dbReference type="SMART" id="SM00325">
    <property type="entry name" value="RhoGEF"/>
    <property type="match status" value="1"/>
</dbReference>
<feature type="compositionally biased region" description="Polar residues" evidence="25">
    <location>
        <begin position="879"/>
        <end position="903"/>
    </location>
</feature>
<dbReference type="STRING" id="333673.A0A3M0JQA3"/>
<evidence type="ECO:0000256" key="17">
    <source>
        <dbReference type="ARBA" id="ARBA00047934"/>
    </source>
</evidence>
<dbReference type="Gene3D" id="2.30.30.40">
    <property type="entry name" value="SH3 Domains"/>
    <property type="match status" value="1"/>
</dbReference>
<keyword evidence="10" id="KW-0560">Oxidoreductase</keyword>
<dbReference type="GO" id="GO:0035556">
    <property type="term" value="P:intracellular signal transduction"/>
    <property type="evidence" value="ECO:0007669"/>
    <property type="project" value="InterPro"/>
</dbReference>
<dbReference type="Pfam" id="PF00621">
    <property type="entry name" value="RhoGEF"/>
    <property type="match status" value="1"/>
</dbReference>
<dbReference type="GO" id="GO:1901568">
    <property type="term" value="P:fatty acid derivative metabolic process"/>
    <property type="evidence" value="ECO:0007669"/>
    <property type="project" value="UniProtKB-ARBA"/>
</dbReference>
<dbReference type="EMBL" id="QRBI01000131">
    <property type="protein sequence ID" value="RMC02915.1"/>
    <property type="molecule type" value="Genomic_DNA"/>
</dbReference>
<dbReference type="PANTHER" id="PTHR12845:SF2">
    <property type="entry name" value="DH DOMAIN-CONTAINING PROTEIN-RELATED"/>
    <property type="match status" value="1"/>
</dbReference>
<dbReference type="SUPFAM" id="SSF51735">
    <property type="entry name" value="NAD(P)-binding Rossmann-fold domains"/>
    <property type="match status" value="1"/>
</dbReference>
<dbReference type="GO" id="GO:0005085">
    <property type="term" value="F:guanyl-nucleotide exchange factor activity"/>
    <property type="evidence" value="ECO:0007669"/>
    <property type="project" value="UniProtKB-KW"/>
</dbReference>
<evidence type="ECO:0000256" key="15">
    <source>
        <dbReference type="ARBA" id="ARBA00045581"/>
    </source>
</evidence>
<gene>
    <name evidence="28" type="ORF">DUI87_20108</name>
</gene>
<evidence type="ECO:0000256" key="11">
    <source>
        <dbReference type="ARBA" id="ARBA00023098"/>
    </source>
</evidence>
<feature type="compositionally biased region" description="Basic and acidic residues" evidence="25">
    <location>
        <begin position="1591"/>
        <end position="1608"/>
    </location>
</feature>
<keyword evidence="6" id="KW-0344">Guanine-nucleotide releasing factor</keyword>
<dbReference type="FunFam" id="3.40.50.720:FF:000123">
    <property type="entry name" value="Fatty acyl-CoA reductase"/>
    <property type="match status" value="1"/>
</dbReference>
<dbReference type="PROSITE" id="PS50010">
    <property type="entry name" value="DH_2"/>
    <property type="match status" value="1"/>
</dbReference>
<dbReference type="CDD" id="cd01221">
    <property type="entry name" value="PH_ephexin"/>
    <property type="match status" value="1"/>
</dbReference>
<accession>A0A3M0JQA3</accession>
<evidence type="ECO:0000256" key="23">
    <source>
        <dbReference type="ARBA" id="ARBA00049930"/>
    </source>
</evidence>
<evidence type="ECO:0000256" key="6">
    <source>
        <dbReference type="ARBA" id="ARBA00022658"/>
    </source>
</evidence>
<dbReference type="Gene3D" id="3.40.50.720">
    <property type="entry name" value="NAD(P)-binding Rossmann-like Domain"/>
    <property type="match status" value="1"/>
</dbReference>
<keyword evidence="13" id="KW-0576">Peroxisome</keyword>
<evidence type="ECO:0000256" key="19">
    <source>
        <dbReference type="ARBA" id="ARBA00048521"/>
    </source>
</evidence>
<dbReference type="InterPro" id="IPR000219">
    <property type="entry name" value="DH_dom"/>
</dbReference>
<dbReference type="InterPro" id="IPR033640">
    <property type="entry name" value="FAR_C"/>
</dbReference>
<comment type="catalytic activity">
    <reaction evidence="21">
        <text>18-methylnonadecanoyl-CoA + 2 NADPH + 2 H(+) = 18-methylnonadecan-1-ol + 2 NADP(+) + CoA</text>
        <dbReference type="Rhea" id="RHEA:81767"/>
        <dbReference type="ChEBI" id="CHEBI:15378"/>
        <dbReference type="ChEBI" id="CHEBI:57287"/>
        <dbReference type="ChEBI" id="CHEBI:57783"/>
        <dbReference type="ChEBI" id="CHEBI:58349"/>
        <dbReference type="ChEBI" id="CHEBI:84914"/>
        <dbReference type="ChEBI" id="CHEBI:231999"/>
    </reaction>
    <physiologicalReaction direction="left-to-right" evidence="21">
        <dbReference type="Rhea" id="RHEA:81768"/>
    </physiologicalReaction>
</comment>
<keyword evidence="7" id="KW-0812">Transmembrane</keyword>
<feature type="domain" description="SH3" evidence="26">
    <location>
        <begin position="2234"/>
        <end position="2295"/>
    </location>
</feature>
<comment type="catalytic activity">
    <reaction evidence="16">
        <text>(9Z,12Z)-octadecadienoyl-CoA + 2 NADPH + 2 H(+) = (9Z,12Z)-octadecadien-1-ol + 2 NADP(+) + CoA</text>
        <dbReference type="Rhea" id="RHEA:36363"/>
        <dbReference type="ChEBI" id="CHEBI:15378"/>
        <dbReference type="ChEBI" id="CHEBI:57287"/>
        <dbReference type="ChEBI" id="CHEBI:57383"/>
        <dbReference type="ChEBI" id="CHEBI:57783"/>
        <dbReference type="ChEBI" id="CHEBI:58349"/>
        <dbReference type="ChEBI" id="CHEBI:73534"/>
    </reaction>
    <physiologicalReaction direction="left-to-right" evidence="16">
        <dbReference type="Rhea" id="RHEA:36364"/>
    </physiologicalReaction>
</comment>